<reference evidence="1 2" key="1">
    <citation type="journal article" date="2018" name="Sci. Rep.">
        <title>Comparative genomics provides insights into the lifestyle and reveals functional heterogeneity of dark septate endophytic fungi.</title>
        <authorList>
            <person name="Knapp D.G."/>
            <person name="Nemeth J.B."/>
            <person name="Barry K."/>
            <person name="Hainaut M."/>
            <person name="Henrissat B."/>
            <person name="Johnson J."/>
            <person name="Kuo A."/>
            <person name="Lim J.H.P."/>
            <person name="Lipzen A."/>
            <person name="Nolan M."/>
            <person name="Ohm R.A."/>
            <person name="Tamas L."/>
            <person name="Grigoriev I.V."/>
            <person name="Spatafora J.W."/>
            <person name="Nagy L.G."/>
            <person name="Kovacs G.M."/>
        </authorList>
    </citation>
    <scope>NUCLEOTIDE SEQUENCE [LARGE SCALE GENOMIC DNA]</scope>
    <source>
        <strain evidence="1 2">DSE2036</strain>
    </source>
</reference>
<dbReference type="Pfam" id="PF09797">
    <property type="entry name" value="NatB_MDM20"/>
    <property type="match status" value="1"/>
</dbReference>
<organism evidence="1 2">
    <name type="scientific">Periconia macrospinosa</name>
    <dbReference type="NCBI Taxonomy" id="97972"/>
    <lineage>
        <taxon>Eukaryota</taxon>
        <taxon>Fungi</taxon>
        <taxon>Dikarya</taxon>
        <taxon>Ascomycota</taxon>
        <taxon>Pezizomycotina</taxon>
        <taxon>Dothideomycetes</taxon>
        <taxon>Pleosporomycetidae</taxon>
        <taxon>Pleosporales</taxon>
        <taxon>Massarineae</taxon>
        <taxon>Periconiaceae</taxon>
        <taxon>Periconia</taxon>
    </lineage>
</organism>
<sequence>MAFNWDKLVKAQRDFPKPKFALDAITRHLKKRPTDSYVLAWKATVLLQVDKDGDARVALDILQTLCQRQPPITDVPFLCFIYSKLSEALRRRNPHSVTLASVGELGLKAWQNAAKALPTHPQRLDLWSELFISAMQEDCWEDVRIAIVHANKEGPKSKKTIYYTSILANQLAAEKKIEASKASGKPDPSSQIQFMIALKQMKEAFDKPTDDTIRVKDMRDLRFMAHIYCRQNRCAELEQLWTAPSPTMDELRSKYDSDIRLLLIESIRKCENWSLLESICEKTLSTVFERVEMEKSPQALVQLCTAEWIIWTSIIDAITHLYSEKEVKEKIEALQSRLMQVQPNAEVRAVAATLVNLASYSGKSVLDACKTYWSKHSAGRSCFKDLRRCVAQLPDDHKKDFYTHIKETSESLKLKGDSNSTWIRTESNVLAFEYLLTISISAETSIEVIEDFVARALKFHHLVPTSENDVRFDAALLAIVGLLTLHKKTDENSMHYLIQATIFVRHLMEEEEFRNFRALTVVSARLHLNLGLGRIAFQHYQHAKVKEMLMDTVSWVLLTRISQTHPFDVPGYNGFSTTAELDKVIDTITRMENRTDDHLYNDMQNFFYDTALDMLDLKQKFHNSITKQLCIIEKNRISTLRGGIEIDAISQDTLQGLSKVSDNRDLNIVPNFGSGNENETMSLVLEHEPASIGWLYHYYAFRESVQGSVLNPSSILTYQRAMSTLSADESRAKFGKDEFATVEVALNKLWYPARYVVFQGEAPPNESDSAPIKSMDQALDRLSSELEIFVDSFNKTNQERVPLFNEKYLMRRYGLLEALRMLQQLDKFIQQGIKSKVPAYAKLAKPKLQNVNLKVKQCYEALLQATNKDIESLNAHGAALVRDAALKGSTGEALGTILSAEDVKDYASGYLESNRVALKGVLQVKLN</sequence>
<dbReference type="AlphaFoldDB" id="A0A2V1DSF4"/>
<gene>
    <name evidence="1" type="ORF">DM02DRAFT_593085</name>
</gene>
<evidence type="ECO:0008006" key="3">
    <source>
        <dbReference type="Google" id="ProtNLM"/>
    </source>
</evidence>
<dbReference type="OrthoDB" id="24670at2759"/>
<name>A0A2V1DSF4_9PLEO</name>
<dbReference type="InterPro" id="IPR019183">
    <property type="entry name" value="NAA25_NatB_aux_su"/>
</dbReference>
<proteinExistence type="predicted"/>
<keyword evidence="2" id="KW-1185">Reference proteome</keyword>
<dbReference type="EMBL" id="KZ805376">
    <property type="protein sequence ID" value="PVI00260.1"/>
    <property type="molecule type" value="Genomic_DNA"/>
</dbReference>
<dbReference type="Proteomes" id="UP000244855">
    <property type="component" value="Unassembled WGS sequence"/>
</dbReference>
<evidence type="ECO:0000313" key="1">
    <source>
        <dbReference type="EMBL" id="PVI00260.1"/>
    </source>
</evidence>
<protein>
    <recommendedName>
        <fullName evidence="3">Cytoskeleton organization protein</fullName>
    </recommendedName>
</protein>
<evidence type="ECO:0000313" key="2">
    <source>
        <dbReference type="Proteomes" id="UP000244855"/>
    </source>
</evidence>
<accession>A0A2V1DSF4</accession>
<dbReference type="STRING" id="97972.A0A2V1DSF4"/>